<dbReference type="Pfam" id="PF14147">
    <property type="entry name" value="Spore_YhaL"/>
    <property type="match status" value="1"/>
</dbReference>
<evidence type="ECO:0008006" key="3">
    <source>
        <dbReference type="Google" id="ProtNLM"/>
    </source>
</evidence>
<evidence type="ECO:0000313" key="2">
    <source>
        <dbReference type="EMBL" id="OIJ22836.1"/>
    </source>
</evidence>
<accession>A0A1S2ME12</accession>
<keyword evidence="1" id="KW-0472">Membrane</keyword>
<gene>
    <name evidence="2" type="ORF">AWH56_04250</name>
</gene>
<evidence type="ECO:0000256" key="1">
    <source>
        <dbReference type="SAM" id="Phobius"/>
    </source>
</evidence>
<feature type="transmembrane region" description="Helical" evidence="1">
    <location>
        <begin position="12"/>
        <end position="30"/>
    </location>
</feature>
<organism evidence="2">
    <name type="scientific">Anaerobacillus isosaccharinicus</name>
    <dbReference type="NCBI Taxonomy" id="1532552"/>
    <lineage>
        <taxon>Bacteria</taxon>
        <taxon>Bacillati</taxon>
        <taxon>Bacillota</taxon>
        <taxon>Bacilli</taxon>
        <taxon>Bacillales</taxon>
        <taxon>Bacillaceae</taxon>
        <taxon>Anaerobacillus</taxon>
    </lineage>
</organism>
<keyword evidence="1" id="KW-1133">Transmembrane helix</keyword>
<protein>
    <recommendedName>
        <fullName evidence="3">SigE-dependent sporulation protein</fullName>
    </recommendedName>
</protein>
<dbReference type="AlphaFoldDB" id="A0A1S2ME12"/>
<reference evidence="2" key="1">
    <citation type="submission" date="2016-10" db="EMBL/GenBank/DDBJ databases">
        <title>Draft genome sequences of four alkaliphilic bacteria belonging to the Anaerobacillus genus.</title>
        <authorList>
            <person name="Bassil N.M."/>
            <person name="Lloyd J.R."/>
        </authorList>
    </citation>
    <scope>NUCLEOTIDE SEQUENCE [LARGE SCALE GENOMIC DNA]</scope>
    <source>
        <strain evidence="2">NB2006</strain>
    </source>
</reference>
<dbReference type="EMBL" id="LQXD01000023">
    <property type="protein sequence ID" value="OIJ22836.1"/>
    <property type="molecule type" value="Genomic_DNA"/>
</dbReference>
<proteinExistence type="predicted"/>
<dbReference type="InterPro" id="IPR025428">
    <property type="entry name" value="Spore_YhaL"/>
</dbReference>
<sequence>MAAKVQASPWWIYFIVGGIIVSGYLSFKYTKEDREVEQRWIEQEGETFMEPIRKRRENKQLMNE</sequence>
<comment type="caution">
    <text evidence="2">The sequence shown here is derived from an EMBL/GenBank/DDBJ whole genome shotgun (WGS) entry which is preliminary data.</text>
</comment>
<keyword evidence="1" id="KW-0812">Transmembrane</keyword>
<name>A0A1S2ME12_9BACI</name>